<reference evidence="1 2" key="1">
    <citation type="submission" date="2022-08" db="EMBL/GenBank/DDBJ databases">
        <title>Bacterial and archaeal communities from various locations to study Microbial Dark Matter (Phase II).</title>
        <authorList>
            <person name="Stepanauskas R."/>
        </authorList>
    </citation>
    <scope>NUCLEOTIDE SEQUENCE [LARGE SCALE GENOMIC DNA]</scope>
    <source>
        <strain evidence="1 2">PD1</strain>
    </source>
</reference>
<evidence type="ECO:0000313" key="2">
    <source>
        <dbReference type="Proteomes" id="UP001204798"/>
    </source>
</evidence>
<name>A0ABT2EJM9_9BACT</name>
<organism evidence="1 2">
    <name type="scientific">Candidatus Fervidibacter sacchari</name>
    <dbReference type="NCBI Taxonomy" id="1448929"/>
    <lineage>
        <taxon>Bacteria</taxon>
        <taxon>Candidatus Fervidibacterota</taxon>
        <taxon>Candidatus Fervidibacter</taxon>
    </lineage>
</organism>
<dbReference type="Proteomes" id="UP001204798">
    <property type="component" value="Unassembled WGS sequence"/>
</dbReference>
<protein>
    <recommendedName>
        <fullName evidence="3">DUF4268 domain-containing protein</fullName>
    </recommendedName>
</protein>
<accession>A0ABT2EJM9</accession>
<gene>
    <name evidence="1" type="ORF">M2350_000493</name>
</gene>
<comment type="caution">
    <text evidence="1">The sequence shown here is derived from an EMBL/GenBank/DDBJ whole genome shotgun (WGS) entry which is preliminary data.</text>
</comment>
<sequence>MPKVEGQQFIGWMGLTFTVPENWDLVHARGNRFDGYLRFEEDGILRCEIQWTLVPAGRVVLDEQVEHYLKSLEQILRKQGKPVTIRKNIHIVSRRQVKRNVRDFMWEAGTVGYGMMWFCEGCRRALVAQVVGYEHEPVKEWARQVFLSLSDHAEGEWEVWSLYGLKFEAPVGWQMSRSEMVPGKIRFSFRLGDYELSVGRYGPASVLLKGKKLEEFAIEALGKETVERFNIHYRIEDLFGHERMVLVGKDKRSSSPLHVFLRRLRTGNPFPHFRGWLWHCEQSNRIYIAVGAITPEHEPLWEHFAQSVRCHED</sequence>
<dbReference type="RefSeq" id="WP_259093469.1">
    <property type="nucleotide sequence ID" value="NZ_CP130454.1"/>
</dbReference>
<proteinExistence type="predicted"/>
<evidence type="ECO:0008006" key="3">
    <source>
        <dbReference type="Google" id="ProtNLM"/>
    </source>
</evidence>
<keyword evidence="2" id="KW-1185">Reference proteome</keyword>
<evidence type="ECO:0000313" key="1">
    <source>
        <dbReference type="EMBL" id="MCS3918096.1"/>
    </source>
</evidence>
<dbReference type="EMBL" id="JANUCP010000001">
    <property type="protein sequence ID" value="MCS3918096.1"/>
    <property type="molecule type" value="Genomic_DNA"/>
</dbReference>